<sequence>MAPSPVLRLGCIAVNLSVIRTLPSSVLLTDDCVRVASFPRAFPPPVRTHVGFWNIQRLNDGCFTFVSDGLHGLLFERAVWTFKHVHFGPAFSPSSVDA</sequence>
<name>A0A401SBC0_CHIPU</name>
<accession>A0A401SBC0</accession>
<protein>
    <submittedName>
        <fullName evidence="1">Uncharacterized protein</fullName>
    </submittedName>
</protein>
<proteinExistence type="predicted"/>
<gene>
    <name evidence="1" type="ORF">chiPu_0006089</name>
</gene>
<keyword evidence="2" id="KW-1185">Reference proteome</keyword>
<dbReference type="AlphaFoldDB" id="A0A401SBC0"/>
<organism evidence="1 2">
    <name type="scientific">Chiloscyllium punctatum</name>
    <name type="common">Brownbanded bambooshark</name>
    <name type="synonym">Hemiscyllium punctatum</name>
    <dbReference type="NCBI Taxonomy" id="137246"/>
    <lineage>
        <taxon>Eukaryota</taxon>
        <taxon>Metazoa</taxon>
        <taxon>Chordata</taxon>
        <taxon>Craniata</taxon>
        <taxon>Vertebrata</taxon>
        <taxon>Chondrichthyes</taxon>
        <taxon>Elasmobranchii</taxon>
        <taxon>Galeomorphii</taxon>
        <taxon>Galeoidea</taxon>
        <taxon>Orectolobiformes</taxon>
        <taxon>Hemiscylliidae</taxon>
        <taxon>Chiloscyllium</taxon>
    </lineage>
</organism>
<comment type="caution">
    <text evidence="1">The sequence shown here is derived from an EMBL/GenBank/DDBJ whole genome shotgun (WGS) entry which is preliminary data.</text>
</comment>
<dbReference type="EMBL" id="BEZZ01000173">
    <property type="protein sequence ID" value="GCC27663.1"/>
    <property type="molecule type" value="Genomic_DNA"/>
</dbReference>
<dbReference type="Proteomes" id="UP000287033">
    <property type="component" value="Unassembled WGS sequence"/>
</dbReference>
<evidence type="ECO:0000313" key="2">
    <source>
        <dbReference type="Proteomes" id="UP000287033"/>
    </source>
</evidence>
<evidence type="ECO:0000313" key="1">
    <source>
        <dbReference type="EMBL" id="GCC27663.1"/>
    </source>
</evidence>
<reference evidence="1 2" key="1">
    <citation type="journal article" date="2018" name="Nat. Ecol. Evol.">
        <title>Shark genomes provide insights into elasmobranch evolution and the origin of vertebrates.</title>
        <authorList>
            <person name="Hara Y"/>
            <person name="Yamaguchi K"/>
            <person name="Onimaru K"/>
            <person name="Kadota M"/>
            <person name="Koyanagi M"/>
            <person name="Keeley SD"/>
            <person name="Tatsumi K"/>
            <person name="Tanaka K"/>
            <person name="Motone F"/>
            <person name="Kageyama Y"/>
            <person name="Nozu R"/>
            <person name="Adachi N"/>
            <person name="Nishimura O"/>
            <person name="Nakagawa R"/>
            <person name="Tanegashima C"/>
            <person name="Kiyatake I"/>
            <person name="Matsumoto R"/>
            <person name="Murakumo K"/>
            <person name="Nishida K"/>
            <person name="Terakita A"/>
            <person name="Kuratani S"/>
            <person name="Sato K"/>
            <person name="Hyodo S Kuraku.S."/>
        </authorList>
    </citation>
    <scope>NUCLEOTIDE SEQUENCE [LARGE SCALE GENOMIC DNA]</scope>
</reference>